<protein>
    <recommendedName>
        <fullName evidence="12">Fluoride-specific ion channel FluC</fullName>
    </recommendedName>
</protein>
<comment type="function">
    <text evidence="12">Fluoride-specific ion channel. Important for reducing fluoride concentration in the cell, thus reducing its toxicity.</text>
</comment>
<dbReference type="Proteomes" id="UP000308038">
    <property type="component" value="Unassembled WGS sequence"/>
</dbReference>
<keyword evidence="7 12" id="KW-0406">Ion transport</keyword>
<feature type="transmembrane region" description="Helical" evidence="12">
    <location>
        <begin position="66"/>
        <end position="89"/>
    </location>
</feature>
<evidence type="ECO:0000256" key="12">
    <source>
        <dbReference type="HAMAP-Rule" id="MF_00454"/>
    </source>
</evidence>
<dbReference type="RefSeq" id="WP_136450816.1">
    <property type="nucleotide sequence ID" value="NZ_SSTI01000002.1"/>
</dbReference>
<comment type="activity regulation">
    <text evidence="12">Na(+) is not transported, but it plays an essential structural role and its presence is essential for fluoride channel function.</text>
</comment>
<keyword evidence="3" id="KW-0997">Cell inner membrane</keyword>
<evidence type="ECO:0000256" key="8">
    <source>
        <dbReference type="ARBA" id="ARBA00023136"/>
    </source>
</evidence>
<comment type="caution">
    <text evidence="13">The sequence shown here is derived from an EMBL/GenBank/DDBJ whole genome shotgun (WGS) entry which is preliminary data.</text>
</comment>
<dbReference type="Pfam" id="PF02537">
    <property type="entry name" value="CRCB"/>
    <property type="match status" value="1"/>
</dbReference>
<evidence type="ECO:0000256" key="11">
    <source>
        <dbReference type="ARBA" id="ARBA00035585"/>
    </source>
</evidence>
<comment type="catalytic activity">
    <reaction evidence="11">
        <text>fluoride(in) = fluoride(out)</text>
        <dbReference type="Rhea" id="RHEA:76159"/>
        <dbReference type="ChEBI" id="CHEBI:17051"/>
    </reaction>
    <physiologicalReaction direction="left-to-right" evidence="11">
        <dbReference type="Rhea" id="RHEA:76160"/>
    </physiologicalReaction>
</comment>
<evidence type="ECO:0000256" key="2">
    <source>
        <dbReference type="ARBA" id="ARBA00022475"/>
    </source>
</evidence>
<evidence type="ECO:0000256" key="7">
    <source>
        <dbReference type="ARBA" id="ARBA00023065"/>
    </source>
</evidence>
<name>A0ABY2QN20_9SPHN</name>
<dbReference type="EMBL" id="SSTI01000002">
    <property type="protein sequence ID" value="THG41688.1"/>
    <property type="molecule type" value="Genomic_DNA"/>
</dbReference>
<evidence type="ECO:0000256" key="3">
    <source>
        <dbReference type="ARBA" id="ARBA00022519"/>
    </source>
</evidence>
<evidence type="ECO:0000313" key="14">
    <source>
        <dbReference type="Proteomes" id="UP000308038"/>
    </source>
</evidence>
<keyword evidence="12" id="KW-0813">Transport</keyword>
<evidence type="ECO:0000256" key="1">
    <source>
        <dbReference type="ARBA" id="ARBA00004651"/>
    </source>
</evidence>
<proteinExistence type="inferred from homology"/>
<evidence type="ECO:0000256" key="6">
    <source>
        <dbReference type="ARBA" id="ARBA00023053"/>
    </source>
</evidence>
<keyword evidence="2 12" id="KW-1003">Cell membrane</keyword>
<organism evidence="13 14">
    <name type="scientific">Sphingomonas olei</name>
    <dbReference type="NCBI Taxonomy" id="1886787"/>
    <lineage>
        <taxon>Bacteria</taxon>
        <taxon>Pseudomonadati</taxon>
        <taxon>Pseudomonadota</taxon>
        <taxon>Alphaproteobacteria</taxon>
        <taxon>Sphingomonadales</taxon>
        <taxon>Sphingomonadaceae</taxon>
        <taxon>Sphingomonas</taxon>
    </lineage>
</organism>
<evidence type="ECO:0000256" key="4">
    <source>
        <dbReference type="ARBA" id="ARBA00022692"/>
    </source>
</evidence>
<keyword evidence="4 12" id="KW-0812">Transmembrane</keyword>
<evidence type="ECO:0000256" key="10">
    <source>
        <dbReference type="ARBA" id="ARBA00035120"/>
    </source>
</evidence>
<dbReference type="HAMAP" id="MF_00454">
    <property type="entry name" value="FluC"/>
    <property type="match status" value="1"/>
</dbReference>
<keyword evidence="8 12" id="KW-0472">Membrane</keyword>
<comment type="similarity">
    <text evidence="10 12">Belongs to the fluoride channel Fluc/FEX (TC 1.A.43) family.</text>
</comment>
<dbReference type="InterPro" id="IPR003691">
    <property type="entry name" value="FluC"/>
</dbReference>
<evidence type="ECO:0000256" key="5">
    <source>
        <dbReference type="ARBA" id="ARBA00022989"/>
    </source>
</evidence>
<feature type="transmembrane region" description="Helical" evidence="12">
    <location>
        <begin position="32"/>
        <end position="54"/>
    </location>
</feature>
<keyword evidence="14" id="KW-1185">Reference proteome</keyword>
<keyword evidence="6 12" id="KW-0915">Sodium</keyword>
<evidence type="ECO:0000256" key="9">
    <source>
        <dbReference type="ARBA" id="ARBA00023303"/>
    </source>
</evidence>
<reference evidence="13 14" key="1">
    <citation type="submission" date="2019-04" db="EMBL/GenBank/DDBJ databases">
        <title>Microbes associate with the intestines of laboratory mice.</title>
        <authorList>
            <person name="Navarre W."/>
            <person name="Wong E."/>
            <person name="Huang K.C."/>
            <person name="Tropini C."/>
            <person name="Ng K."/>
            <person name="Yu B."/>
        </authorList>
    </citation>
    <scope>NUCLEOTIDE SEQUENCE [LARGE SCALE GENOMIC DNA]</scope>
    <source>
        <strain evidence="13 14">NM83_B4-11</strain>
    </source>
</reference>
<comment type="subcellular location">
    <subcellularLocation>
        <location evidence="1 12">Cell membrane</location>
        <topology evidence="1 12">Multi-pass membrane protein</topology>
    </subcellularLocation>
</comment>
<keyword evidence="5 12" id="KW-1133">Transmembrane helix</keyword>
<feature type="binding site" evidence="12">
    <location>
        <position position="77"/>
    </location>
    <ligand>
        <name>Na(+)</name>
        <dbReference type="ChEBI" id="CHEBI:29101"/>
        <note>structural</note>
    </ligand>
</feature>
<evidence type="ECO:0000313" key="13">
    <source>
        <dbReference type="EMBL" id="THG41688.1"/>
    </source>
</evidence>
<keyword evidence="12" id="KW-0479">Metal-binding</keyword>
<feature type="transmembrane region" description="Helical" evidence="12">
    <location>
        <begin position="95"/>
        <end position="119"/>
    </location>
</feature>
<feature type="binding site" evidence="12">
    <location>
        <position position="74"/>
    </location>
    <ligand>
        <name>Na(+)</name>
        <dbReference type="ChEBI" id="CHEBI:29101"/>
        <note>structural</note>
    </ligand>
</feature>
<keyword evidence="9 12" id="KW-0407">Ion channel</keyword>
<accession>A0ABY2QN20</accession>
<sequence>MAQAIILVFVGGAAGAVIRELLMLGVPTARDGFVWSIFVANVVASLILGLITGLHARQALGAKANLLLGTGLCGGMSTFSSLVYATYVLLAGSALSAGVGLAYVGANLVVGFVLVLAGLRVGDVIGARKA</sequence>
<gene>
    <name evidence="13" type="primary">ccrB</name>
    <name evidence="12" type="synonym">crcB</name>
    <name evidence="12" type="synonym">fluC</name>
    <name evidence="13" type="ORF">E5988_04100</name>
</gene>